<dbReference type="Gene3D" id="1.10.533.10">
    <property type="entry name" value="Death Domain, Fas"/>
    <property type="match status" value="1"/>
</dbReference>
<evidence type="ECO:0000256" key="6">
    <source>
        <dbReference type="ARBA" id="ARBA00022499"/>
    </source>
</evidence>
<evidence type="ECO:0000313" key="25">
    <source>
        <dbReference type="EMBL" id="TSM68830.1"/>
    </source>
</evidence>
<dbReference type="Pfam" id="PF16739">
    <property type="entry name" value="CARD_2"/>
    <property type="match status" value="1"/>
</dbReference>
<dbReference type="Gene3D" id="1.20.1320.30">
    <property type="match status" value="1"/>
</dbReference>
<dbReference type="InterPro" id="IPR027417">
    <property type="entry name" value="P-loop_NTPase"/>
</dbReference>
<keyword evidence="19" id="KW-0694">RNA-binding</keyword>
<dbReference type="OrthoDB" id="416741at2759"/>
<evidence type="ECO:0000256" key="15">
    <source>
        <dbReference type="ARBA" id="ARBA00022833"/>
    </source>
</evidence>
<evidence type="ECO:0000256" key="9">
    <source>
        <dbReference type="ARBA" id="ARBA00022670"/>
    </source>
</evidence>
<feature type="compositionally biased region" description="Basic and acidic residues" evidence="22">
    <location>
        <begin position="179"/>
        <end position="198"/>
    </location>
</feature>
<dbReference type="Pfam" id="PF11648">
    <property type="entry name" value="RIG-I_C-RD"/>
    <property type="match status" value="1"/>
</dbReference>
<dbReference type="InterPro" id="IPR031964">
    <property type="entry name" value="CARD_dom"/>
</dbReference>
<dbReference type="PROSITE" id="PS51192">
    <property type="entry name" value="HELICASE_ATP_BIND_1"/>
    <property type="match status" value="1"/>
</dbReference>
<evidence type="ECO:0000256" key="5">
    <source>
        <dbReference type="ARBA" id="ARBA00022490"/>
    </source>
</evidence>
<evidence type="ECO:0000313" key="26">
    <source>
        <dbReference type="Proteomes" id="UP000319801"/>
    </source>
</evidence>
<feature type="compositionally biased region" description="Low complexity" evidence="22">
    <location>
        <begin position="201"/>
        <end position="216"/>
    </location>
</feature>
<keyword evidence="13" id="KW-0378">Hydrolase</keyword>
<protein>
    <recommendedName>
        <fullName evidence="4">RNA helicase</fullName>
        <ecNumber evidence="4">3.6.4.13</ecNumber>
    </recommendedName>
</protein>
<dbReference type="PANTHER" id="PTHR11731:SF204">
    <property type="entry name" value="DIPEPTIDYL PEPTIDASE 4"/>
    <property type="match status" value="1"/>
</dbReference>
<keyword evidence="6" id="KW-1017">Isopeptide bond</keyword>
<keyword evidence="14 25" id="KW-0347">Helicase</keyword>
<keyword evidence="16" id="KW-0067">ATP-binding</keyword>
<dbReference type="Pfam" id="PF18119">
    <property type="entry name" value="RIG-I_C"/>
    <property type="match status" value="1"/>
</dbReference>
<dbReference type="Proteomes" id="UP000319801">
    <property type="component" value="Unassembled WGS sequence"/>
</dbReference>
<evidence type="ECO:0000256" key="2">
    <source>
        <dbReference type="ARBA" id="ARBA00004485"/>
    </source>
</evidence>
<evidence type="ECO:0000259" key="23">
    <source>
        <dbReference type="PROSITE" id="PS51192"/>
    </source>
</evidence>
<keyword evidence="8" id="KW-0399">Innate immunity</keyword>
<dbReference type="FunFam" id="3.40.50.1820:FF:000003">
    <property type="entry name" value="Dipeptidyl peptidase 4"/>
    <property type="match status" value="1"/>
</dbReference>
<dbReference type="InterPro" id="IPR021673">
    <property type="entry name" value="RLR_CTR"/>
</dbReference>
<dbReference type="GO" id="GO:0003677">
    <property type="term" value="F:DNA binding"/>
    <property type="evidence" value="ECO:0007669"/>
    <property type="project" value="InterPro"/>
</dbReference>
<dbReference type="SUPFAM" id="SSF82171">
    <property type="entry name" value="DPP6 N-terminal domain-like"/>
    <property type="match status" value="1"/>
</dbReference>
<dbReference type="GO" id="GO:0045087">
    <property type="term" value="P:innate immune response"/>
    <property type="evidence" value="ECO:0007669"/>
    <property type="project" value="UniProtKB-KW"/>
</dbReference>
<dbReference type="GO" id="GO:0008239">
    <property type="term" value="F:dipeptidyl-peptidase activity"/>
    <property type="evidence" value="ECO:0007669"/>
    <property type="project" value="TreeGrafter"/>
</dbReference>
<dbReference type="Gene3D" id="3.40.50.1820">
    <property type="entry name" value="alpha/beta hydrolase"/>
    <property type="match status" value="1"/>
</dbReference>
<dbReference type="CDD" id="cd08818">
    <property type="entry name" value="CARD_MDA5_r1"/>
    <property type="match status" value="1"/>
</dbReference>
<dbReference type="SUPFAM" id="SSF52540">
    <property type="entry name" value="P-loop containing nucleoside triphosphate hydrolases"/>
    <property type="match status" value="1"/>
</dbReference>
<keyword evidence="10" id="KW-0479">Metal-binding</keyword>
<dbReference type="GO" id="GO:0003723">
    <property type="term" value="F:RNA binding"/>
    <property type="evidence" value="ECO:0007669"/>
    <property type="project" value="UniProtKB-KW"/>
</dbReference>
<dbReference type="Pfam" id="PF00930">
    <property type="entry name" value="DPPIV_N"/>
    <property type="match status" value="1"/>
</dbReference>
<dbReference type="GO" id="GO:0005737">
    <property type="term" value="C:cytoplasm"/>
    <property type="evidence" value="ECO:0007669"/>
    <property type="project" value="UniProtKB-SubCell"/>
</dbReference>
<dbReference type="Gene3D" id="2.140.10.30">
    <property type="entry name" value="Dipeptidylpeptidase IV, N-terminal domain"/>
    <property type="match status" value="1"/>
</dbReference>
<dbReference type="InterPro" id="IPR029058">
    <property type="entry name" value="AB_hydrolase_fold"/>
</dbReference>
<feature type="domain" description="Helicase ATP-binding" evidence="23">
    <location>
        <begin position="286"/>
        <end position="479"/>
    </location>
</feature>
<evidence type="ECO:0000256" key="22">
    <source>
        <dbReference type="SAM" id="MobiDB-lite"/>
    </source>
</evidence>
<dbReference type="GO" id="GO:0005524">
    <property type="term" value="F:ATP binding"/>
    <property type="evidence" value="ECO:0007669"/>
    <property type="project" value="UniProtKB-KW"/>
</dbReference>
<name>A0A556U4L0_BAGYA</name>
<comment type="caution">
    <text evidence="25">The sequence shown here is derived from an EMBL/GenBank/DDBJ whole genome shotgun (WGS) entry which is preliminary data.</text>
</comment>
<evidence type="ECO:0000256" key="7">
    <source>
        <dbReference type="ARBA" id="ARBA00022553"/>
    </source>
</evidence>
<accession>A0A556U4L0</accession>
<dbReference type="EMBL" id="VCAZ01000048">
    <property type="protein sequence ID" value="TSM68830.1"/>
    <property type="molecule type" value="Genomic_DNA"/>
</dbReference>
<sequence length="1527" mass="173647">MDHDKEKKIIDCFRNRLKQLIRVGPVLDVLHFLNDEQKDLIKAKLRNEGEIMAANLLLTEIINKPYPEGWYREFLTALETVGCKQAANYVENNPPSPSLEAENDNHVRLIDLLQLTLINMKTRDVCNSCYSLNILTAEDRDTFLDALKYTEHNLLVKELQGDPIEPNAFESSADVDEPQTLKDEKELTAQSDPKRGDEISDNTSTSSLSSPPNLASGISAQATGPESSTENSSFLSCMNSFAELTVGGAEADLYKGSDENEETTASLDQSVNKNEIELRDYQKDVAQPALEGKNIIICLPTGSGKTRVAVYITKHHLESRKLNGQPAKVVILVNKVPLVEQHYKAEFGKFLKHQYSVERVSGDSQLKISFPQVVEQNDIIICTAQILENSLAKTKQGDEDGIMLSQFTLMVIDECHHTQKGEAYNHIMIRYLKQKHSNVALRKEQKDPVPLPQILGLTASPGVGGAKNQQKAEAHILRICANLDAYTIKTKTLGDEPKGPHKQIASAPERKELSAVLFFPVILKDPFGDVIKGIMNEIHTHTKLNPLCQPGTQNYEQWVVQKEQNAAKEGNQTVRVCAEHLRQYNEALYQSNTIRMCDAFKFLNNYYNEEMKKKVSPDDEEHIQITDTEQFLFRLFKANKDRLQELMKNPQYENNCLTELRTLILKEYTTRTEARGIIFTKTRLSAIALSQWIQENSKFADVGVRASHLIGGGDQSVVKPMTAARGRGRAEDSSYTVVEEAGSGVAERESVNEYREKMMAKAITKVCSLSREEYEKKITEYQLQTIMEEIVKAKKKDRKSMMKEDPSKVQLTCKSCSVFACSGADIEIIESMHHINVSEEFRVLYTVKENTALQERLLDYEANGVLACKKCGSRWGSMMLYKGIDCPCLHIKNFVVTVNSKPKVFSRWNELAIRFPAFDYAHHAKVDASDYIVSADRKYISFESNFSKAYVWNYNIYIKPNVTAEPIQVTNDGKVNQILNGIPDWSYEEEVFVSNEGMWWSPSAKYLAYVQINDTDVHAIEYSMYGTGQYPTTTVVPYPKAGSNIPKAKLFVIDVSTASICSEVVVPKSIREGDHYLSSVTWVTDTRIAVQWLTRRQDQVLLQIYDYDGTNWNENTYNPLHPYFTADNISFYKVMSDAKGYKHLHYVKDGKAVAVTSGKWEVIYILKLTKDAIYYVSNEHMGIPGQRNLYKISFSTSHGHSASECLTCSLYEDRCQYNSGYFSQSASYFRMDCYGPGLPMFTLMDNRGSRKEIRVLEDNKKLEEILKTELLMPTIKRATVKIAGFDLWYQMMFPPDFDASKKYPLFIQVYAGPASQYVDYKFRLEWATYLCSTEKVIIASFDGRGSGYQGDEIMHAIYERLGTYEVEDQISAVRKFIDMGFIDKDRIGMWGWSYGGYVTSMVLGSGSGLFKCGIAVAPVSKWEYYDAVYTERYMHRPEENSDRYKNSTVTARAKNFKSVQYLLVHGTADDNVHFQQAAQISKALVEQQIDFESMWYTDKDHNLSGKARYHLYTHLSHFLQKCFSEKK</sequence>
<dbReference type="Gene3D" id="2.170.150.30">
    <property type="entry name" value="RIG-I-like receptor, C-terminal regulatory domain"/>
    <property type="match status" value="1"/>
</dbReference>
<dbReference type="InterPro" id="IPR050278">
    <property type="entry name" value="Serine_Prot_S9B/DPPIV"/>
</dbReference>
<dbReference type="InterPro" id="IPR038557">
    <property type="entry name" value="RLR_C_sf"/>
</dbReference>
<dbReference type="InterPro" id="IPR014001">
    <property type="entry name" value="Helicase_ATP-bd"/>
</dbReference>
<dbReference type="Pfam" id="PF04851">
    <property type="entry name" value="ResIII"/>
    <property type="match status" value="1"/>
</dbReference>
<comment type="subcellular location">
    <subcellularLocation>
        <location evidence="1">Cell projection</location>
        <location evidence="1">Invadopodium membrane</location>
        <topology evidence="1">Single-pass type II membrane protein</topology>
    </subcellularLocation>
    <subcellularLocation>
        <location evidence="2">Cell projection</location>
        <location evidence="2">Lamellipodium membrane</location>
        <topology evidence="2">Single-pass type II membrane protein</topology>
    </subcellularLocation>
    <subcellularLocation>
        <location evidence="3">Cytoplasm</location>
    </subcellularLocation>
</comment>
<dbReference type="GO" id="GO:0031258">
    <property type="term" value="C:lamellipodium membrane"/>
    <property type="evidence" value="ECO:0007669"/>
    <property type="project" value="UniProtKB-SubCell"/>
</dbReference>
<evidence type="ECO:0000256" key="21">
    <source>
        <dbReference type="ARBA" id="ARBA00023180"/>
    </source>
</evidence>
<dbReference type="InterPro" id="IPR002471">
    <property type="entry name" value="Pept_S9_AS"/>
</dbReference>
<evidence type="ECO:0000256" key="10">
    <source>
        <dbReference type="ARBA" id="ARBA00022723"/>
    </source>
</evidence>
<keyword evidence="26" id="KW-1185">Reference proteome</keyword>
<dbReference type="InterPro" id="IPR011029">
    <property type="entry name" value="DEATH-like_dom_sf"/>
</dbReference>
<evidence type="ECO:0000256" key="13">
    <source>
        <dbReference type="ARBA" id="ARBA00022801"/>
    </source>
</evidence>
<evidence type="ECO:0000256" key="4">
    <source>
        <dbReference type="ARBA" id="ARBA00012552"/>
    </source>
</evidence>
<dbReference type="PANTHER" id="PTHR11731">
    <property type="entry name" value="PROTEASE FAMILY S9B,C DIPEPTIDYL-PEPTIDASE IV-RELATED"/>
    <property type="match status" value="1"/>
</dbReference>
<dbReference type="PROSITE" id="PS00708">
    <property type="entry name" value="PRO_ENDOPEP_SER"/>
    <property type="match status" value="1"/>
</dbReference>
<dbReference type="InterPro" id="IPR006935">
    <property type="entry name" value="Helicase/UvrB_N"/>
</dbReference>
<dbReference type="GO" id="GO:0006508">
    <property type="term" value="P:proteolysis"/>
    <property type="evidence" value="ECO:0007669"/>
    <property type="project" value="UniProtKB-KW"/>
</dbReference>
<keyword evidence="11" id="KW-0677">Repeat</keyword>
<evidence type="ECO:0000259" key="24">
    <source>
        <dbReference type="PROSITE" id="PS51789"/>
    </source>
</evidence>
<keyword evidence="5" id="KW-0963">Cytoplasm</keyword>
<keyword evidence="7" id="KW-0597">Phosphoprotein</keyword>
<reference evidence="25 26" key="1">
    <citation type="journal article" date="2019" name="Genome Biol. Evol.">
        <title>Whole-Genome Sequencing of the Giant Devil Catfish, Bagarius yarrelli.</title>
        <authorList>
            <person name="Jiang W."/>
            <person name="Lv Y."/>
            <person name="Cheng L."/>
            <person name="Yang K."/>
            <person name="Chao B."/>
            <person name="Wang X."/>
            <person name="Li Y."/>
            <person name="Pan X."/>
            <person name="You X."/>
            <person name="Zhang Y."/>
            <person name="Yang J."/>
            <person name="Li J."/>
            <person name="Zhang X."/>
            <person name="Liu S."/>
            <person name="Sun C."/>
            <person name="Yang J."/>
            <person name="Shi Q."/>
        </authorList>
    </citation>
    <scope>NUCLEOTIDE SEQUENCE [LARGE SCALE GENOMIC DNA]</scope>
    <source>
        <strain evidence="25">JWS20170419001</strain>
        <tissue evidence="25">Muscle</tissue>
    </source>
</reference>
<evidence type="ECO:0000256" key="16">
    <source>
        <dbReference type="ARBA" id="ARBA00022840"/>
    </source>
</evidence>
<dbReference type="GO" id="GO:0051607">
    <property type="term" value="P:defense response to virus"/>
    <property type="evidence" value="ECO:0007669"/>
    <property type="project" value="UniProtKB-KW"/>
</dbReference>
<keyword evidence="21" id="KW-0325">Glycoprotein</keyword>
<dbReference type="GO" id="GO:0046872">
    <property type="term" value="F:metal ion binding"/>
    <property type="evidence" value="ECO:0007669"/>
    <property type="project" value="UniProtKB-KW"/>
</dbReference>
<dbReference type="Gene3D" id="3.40.50.300">
    <property type="entry name" value="P-loop containing nucleotide triphosphate hydrolases"/>
    <property type="match status" value="2"/>
</dbReference>
<gene>
    <name evidence="25" type="ORF">Baya_8297</name>
</gene>
<evidence type="ECO:0000256" key="17">
    <source>
        <dbReference type="ARBA" id="ARBA00022843"/>
    </source>
</evidence>
<keyword evidence="18" id="KW-0391">Immunity</keyword>
<evidence type="ECO:0000256" key="19">
    <source>
        <dbReference type="ARBA" id="ARBA00022884"/>
    </source>
</evidence>
<proteinExistence type="predicted"/>
<feature type="domain" description="RLR CTR" evidence="24">
    <location>
        <begin position="799"/>
        <end position="925"/>
    </location>
</feature>
<keyword evidence="17" id="KW-0832">Ubl conjugation</keyword>
<dbReference type="InterPro" id="IPR041204">
    <property type="entry name" value="RIG-I-like_C"/>
</dbReference>
<dbReference type="Pfam" id="PF00326">
    <property type="entry name" value="Peptidase_S9"/>
    <property type="match status" value="1"/>
</dbReference>
<dbReference type="EC" id="3.6.4.13" evidence="4"/>
<evidence type="ECO:0000256" key="11">
    <source>
        <dbReference type="ARBA" id="ARBA00022737"/>
    </source>
</evidence>
<feature type="region of interest" description="Disordered" evidence="22">
    <location>
        <begin position="165"/>
        <end position="233"/>
    </location>
</feature>
<organism evidence="25 26">
    <name type="scientific">Bagarius yarrelli</name>
    <name type="common">Goonch</name>
    <name type="synonym">Bagrus yarrelli</name>
    <dbReference type="NCBI Taxonomy" id="175774"/>
    <lineage>
        <taxon>Eukaryota</taxon>
        <taxon>Metazoa</taxon>
        <taxon>Chordata</taxon>
        <taxon>Craniata</taxon>
        <taxon>Vertebrata</taxon>
        <taxon>Euteleostomi</taxon>
        <taxon>Actinopterygii</taxon>
        <taxon>Neopterygii</taxon>
        <taxon>Teleostei</taxon>
        <taxon>Ostariophysi</taxon>
        <taxon>Siluriformes</taxon>
        <taxon>Sisoridae</taxon>
        <taxon>Sisorinae</taxon>
        <taxon>Bagarius</taxon>
    </lineage>
</organism>
<dbReference type="GO" id="GO:0003724">
    <property type="term" value="F:RNA helicase activity"/>
    <property type="evidence" value="ECO:0007669"/>
    <property type="project" value="UniProtKB-EC"/>
</dbReference>
<dbReference type="SMART" id="SM00487">
    <property type="entry name" value="DEXDc"/>
    <property type="match status" value="1"/>
</dbReference>
<dbReference type="InterPro" id="IPR001375">
    <property type="entry name" value="Peptidase_S9_cat"/>
</dbReference>
<dbReference type="GO" id="GO:0004252">
    <property type="term" value="F:serine-type endopeptidase activity"/>
    <property type="evidence" value="ECO:0007669"/>
    <property type="project" value="InterPro"/>
</dbReference>
<keyword evidence="12" id="KW-0547">Nucleotide-binding</keyword>
<feature type="compositionally biased region" description="Polar residues" evidence="22">
    <location>
        <begin position="218"/>
        <end position="233"/>
    </location>
</feature>
<evidence type="ECO:0000256" key="12">
    <source>
        <dbReference type="ARBA" id="ARBA00022741"/>
    </source>
</evidence>
<evidence type="ECO:0000256" key="1">
    <source>
        <dbReference type="ARBA" id="ARBA00004341"/>
    </source>
</evidence>
<keyword evidence="9" id="KW-0645">Protease</keyword>
<keyword evidence="15" id="KW-0862">Zinc</keyword>
<evidence type="ECO:0000256" key="14">
    <source>
        <dbReference type="ARBA" id="ARBA00022806"/>
    </source>
</evidence>
<evidence type="ECO:0000256" key="18">
    <source>
        <dbReference type="ARBA" id="ARBA00022859"/>
    </source>
</evidence>
<dbReference type="InterPro" id="IPR002469">
    <property type="entry name" value="Peptidase_S9B_N"/>
</dbReference>
<dbReference type="FunFam" id="3.40.50.300:FF:000893">
    <property type="entry name" value="Interferon-induced with helicase C domain 1"/>
    <property type="match status" value="1"/>
</dbReference>
<dbReference type="SUPFAM" id="SSF53474">
    <property type="entry name" value="alpha/beta-Hydrolases"/>
    <property type="match status" value="1"/>
</dbReference>
<dbReference type="PROSITE" id="PS51789">
    <property type="entry name" value="RLR_CTR"/>
    <property type="match status" value="1"/>
</dbReference>
<keyword evidence="20" id="KW-0051">Antiviral defense</keyword>
<evidence type="ECO:0000256" key="8">
    <source>
        <dbReference type="ARBA" id="ARBA00022588"/>
    </source>
</evidence>
<evidence type="ECO:0000256" key="3">
    <source>
        <dbReference type="ARBA" id="ARBA00004496"/>
    </source>
</evidence>
<evidence type="ECO:0000256" key="20">
    <source>
        <dbReference type="ARBA" id="ARBA00023118"/>
    </source>
</evidence>